<dbReference type="AlphaFoldDB" id="A0A8K0TSB2"/>
<dbReference type="Pfam" id="PF13508">
    <property type="entry name" value="Acetyltransf_7"/>
    <property type="match status" value="1"/>
</dbReference>
<dbReference type="InterPro" id="IPR016181">
    <property type="entry name" value="Acyl_CoA_acyltransferase"/>
</dbReference>
<evidence type="ECO:0000259" key="1">
    <source>
        <dbReference type="PROSITE" id="PS51186"/>
    </source>
</evidence>
<dbReference type="PANTHER" id="PTHR43617">
    <property type="entry name" value="L-AMINO ACID N-ACETYLTRANSFERASE"/>
    <property type="match status" value="1"/>
</dbReference>
<keyword evidence="3" id="KW-1185">Reference proteome</keyword>
<accession>A0A8K0TSB2</accession>
<gene>
    <name evidence="2" type="ORF">B0T11DRAFT_326648</name>
</gene>
<proteinExistence type="predicted"/>
<dbReference type="PROSITE" id="PS51186">
    <property type="entry name" value="GNAT"/>
    <property type="match status" value="1"/>
</dbReference>
<dbReference type="SUPFAM" id="SSF55729">
    <property type="entry name" value="Acyl-CoA N-acyltransferases (Nat)"/>
    <property type="match status" value="1"/>
</dbReference>
<reference evidence="2" key="1">
    <citation type="journal article" date="2021" name="Nat. Commun.">
        <title>Genetic determinants of endophytism in the Arabidopsis root mycobiome.</title>
        <authorList>
            <person name="Mesny F."/>
            <person name="Miyauchi S."/>
            <person name="Thiergart T."/>
            <person name="Pickel B."/>
            <person name="Atanasova L."/>
            <person name="Karlsson M."/>
            <person name="Huettel B."/>
            <person name="Barry K.W."/>
            <person name="Haridas S."/>
            <person name="Chen C."/>
            <person name="Bauer D."/>
            <person name="Andreopoulos W."/>
            <person name="Pangilinan J."/>
            <person name="LaButti K."/>
            <person name="Riley R."/>
            <person name="Lipzen A."/>
            <person name="Clum A."/>
            <person name="Drula E."/>
            <person name="Henrissat B."/>
            <person name="Kohler A."/>
            <person name="Grigoriev I.V."/>
            <person name="Martin F.M."/>
            <person name="Hacquard S."/>
        </authorList>
    </citation>
    <scope>NUCLEOTIDE SEQUENCE</scope>
    <source>
        <strain evidence="2">MPI-CAGE-AT-0016</strain>
    </source>
</reference>
<name>A0A8K0TSB2_9PEZI</name>
<evidence type="ECO:0000313" key="3">
    <source>
        <dbReference type="Proteomes" id="UP000813385"/>
    </source>
</evidence>
<dbReference type="Proteomes" id="UP000813385">
    <property type="component" value="Unassembled WGS sequence"/>
</dbReference>
<dbReference type="PANTHER" id="PTHR43617:SF9">
    <property type="entry name" value="GNAT FAMILY ACETYLTRANSFERASE"/>
    <property type="match status" value="1"/>
</dbReference>
<feature type="domain" description="N-acetyltransferase" evidence="1">
    <location>
        <begin position="6"/>
        <end position="178"/>
    </location>
</feature>
<evidence type="ECO:0000313" key="2">
    <source>
        <dbReference type="EMBL" id="KAH7368467.1"/>
    </source>
</evidence>
<protein>
    <submittedName>
        <fullName evidence="2">Acyl-CoA N-acyltransferase</fullName>
    </submittedName>
</protein>
<comment type="caution">
    <text evidence="2">The sequence shown here is derived from an EMBL/GenBank/DDBJ whole genome shotgun (WGS) entry which is preliminary data.</text>
</comment>
<dbReference type="Gene3D" id="3.40.630.30">
    <property type="match status" value="1"/>
</dbReference>
<dbReference type="EMBL" id="JAGPXD010000002">
    <property type="protein sequence ID" value="KAH7368467.1"/>
    <property type="molecule type" value="Genomic_DNA"/>
</dbReference>
<dbReference type="InterPro" id="IPR050276">
    <property type="entry name" value="MshD_Acetyltransferase"/>
</dbReference>
<dbReference type="OrthoDB" id="5689at2759"/>
<organism evidence="2 3">
    <name type="scientific">Plectosphaerella cucumerina</name>
    <dbReference type="NCBI Taxonomy" id="40658"/>
    <lineage>
        <taxon>Eukaryota</taxon>
        <taxon>Fungi</taxon>
        <taxon>Dikarya</taxon>
        <taxon>Ascomycota</taxon>
        <taxon>Pezizomycotina</taxon>
        <taxon>Sordariomycetes</taxon>
        <taxon>Hypocreomycetidae</taxon>
        <taxon>Glomerellales</taxon>
        <taxon>Plectosphaerellaceae</taxon>
        <taxon>Plectosphaerella</taxon>
    </lineage>
</organism>
<dbReference type="InterPro" id="IPR000182">
    <property type="entry name" value="GNAT_dom"/>
</dbReference>
<dbReference type="GO" id="GO:0016747">
    <property type="term" value="F:acyltransferase activity, transferring groups other than amino-acyl groups"/>
    <property type="evidence" value="ECO:0007669"/>
    <property type="project" value="InterPro"/>
</dbReference>
<sequence length="179" mass="19866">MASKPLNFSIAGEQDAERLQQLIQSAFRAEDTRADWVGDMGLASSFHLSVDEVLPVINNPESDYLVARDPETGAILGVVAVLKRGQTGRLAMLAVDPSLHRGGIGRQIVSYAQEYCSKTWGVEKLGLNALSTRQALISWYSRCGFKETGERTPFPYDRFPDRELQEGLVFVEMEKDISV</sequence>
<dbReference type="CDD" id="cd04301">
    <property type="entry name" value="NAT_SF"/>
    <property type="match status" value="1"/>
</dbReference>